<dbReference type="EMBL" id="CP059851">
    <property type="protein sequence ID" value="QMW22524.1"/>
    <property type="molecule type" value="Genomic_DNA"/>
</dbReference>
<name>A0A7G5IGN2_9SPHN</name>
<evidence type="ECO:0000313" key="3">
    <source>
        <dbReference type="Proteomes" id="UP000515292"/>
    </source>
</evidence>
<feature type="compositionally biased region" description="Basic and acidic residues" evidence="1">
    <location>
        <begin position="74"/>
        <end position="87"/>
    </location>
</feature>
<dbReference type="GO" id="GO:0003677">
    <property type="term" value="F:DNA binding"/>
    <property type="evidence" value="ECO:0007669"/>
    <property type="project" value="UniProtKB-KW"/>
</dbReference>
<keyword evidence="3" id="KW-1185">Reference proteome</keyword>
<proteinExistence type="predicted"/>
<gene>
    <name evidence="2" type="ORF">H3309_14495</name>
</gene>
<reference evidence="2 3" key="1">
    <citation type="submission" date="2020-07" db="EMBL/GenBank/DDBJ databases">
        <title>Complete genome sequence for Sandaracinobacter sp. M6.</title>
        <authorList>
            <person name="Tang Y."/>
            <person name="Liu Q."/>
            <person name="Guo Z."/>
            <person name="Lei P."/>
            <person name="Huang B."/>
        </authorList>
    </citation>
    <scope>NUCLEOTIDE SEQUENCE [LARGE SCALE GENOMIC DNA]</scope>
    <source>
        <strain evidence="2 3">M6</strain>
    </source>
</reference>
<protein>
    <submittedName>
        <fullName evidence="2">AbrB/MazE/SpoVT family DNA-binding domain-containing protein</fullName>
    </submittedName>
</protein>
<dbReference type="AlphaFoldDB" id="A0A7G5IGN2"/>
<feature type="region of interest" description="Disordered" evidence="1">
    <location>
        <begin position="66"/>
        <end position="87"/>
    </location>
</feature>
<dbReference type="KEGG" id="sand:H3309_14495"/>
<evidence type="ECO:0000313" key="2">
    <source>
        <dbReference type="EMBL" id="QMW22524.1"/>
    </source>
</evidence>
<dbReference type="Proteomes" id="UP000515292">
    <property type="component" value="Chromosome"/>
</dbReference>
<accession>A0A7G5IGN2</accession>
<evidence type="ECO:0000256" key="1">
    <source>
        <dbReference type="SAM" id="MobiDB-lite"/>
    </source>
</evidence>
<organism evidence="2 3">
    <name type="scientific">Sandaracinobacteroides saxicola</name>
    <dbReference type="NCBI Taxonomy" id="2759707"/>
    <lineage>
        <taxon>Bacteria</taxon>
        <taxon>Pseudomonadati</taxon>
        <taxon>Pseudomonadota</taxon>
        <taxon>Alphaproteobacteria</taxon>
        <taxon>Sphingomonadales</taxon>
        <taxon>Sphingosinicellaceae</taxon>
        <taxon>Sandaracinobacteroides</taxon>
    </lineage>
</organism>
<dbReference type="RefSeq" id="WP_182295494.1">
    <property type="nucleotide sequence ID" value="NZ_CP059851.1"/>
</dbReference>
<keyword evidence="2" id="KW-0238">DNA-binding</keyword>
<sequence length="87" mass="9404">MEAIRTNAFQTGNSVAVRLPKSLGVRPGDMFEVSRNGPFINLHAVADPEHERAEIAALVAELRALGPMEDADPEDGRIELPDRPGLS</sequence>